<name>A0A0U0SBW3_MYCTX</name>
<proteinExistence type="predicted"/>
<feature type="compositionally biased region" description="Polar residues" evidence="1">
    <location>
        <begin position="1"/>
        <end position="26"/>
    </location>
</feature>
<dbReference type="EMBL" id="CSAE01000644">
    <property type="protein sequence ID" value="COW69395.1"/>
    <property type="molecule type" value="Genomic_DNA"/>
</dbReference>
<dbReference type="Proteomes" id="UP000038802">
    <property type="component" value="Unassembled WGS sequence"/>
</dbReference>
<accession>A0A0U0SBW3</accession>
<evidence type="ECO:0000256" key="1">
    <source>
        <dbReference type="SAM" id="MobiDB-lite"/>
    </source>
</evidence>
<dbReference type="AlphaFoldDB" id="A0A0U0SBW3"/>
<evidence type="ECO:0000313" key="3">
    <source>
        <dbReference type="Proteomes" id="UP000038802"/>
    </source>
</evidence>
<evidence type="ECO:0000313" key="2">
    <source>
        <dbReference type="EMBL" id="COW69395.1"/>
    </source>
</evidence>
<gene>
    <name evidence="2" type="ORF">ERS007703_04061</name>
</gene>
<organism evidence="2 3">
    <name type="scientific">Mycobacterium tuberculosis</name>
    <dbReference type="NCBI Taxonomy" id="1773"/>
    <lineage>
        <taxon>Bacteria</taxon>
        <taxon>Bacillati</taxon>
        <taxon>Actinomycetota</taxon>
        <taxon>Actinomycetes</taxon>
        <taxon>Mycobacteriales</taxon>
        <taxon>Mycobacteriaceae</taxon>
        <taxon>Mycobacterium</taxon>
        <taxon>Mycobacterium tuberculosis complex</taxon>
    </lineage>
</organism>
<sequence>MRSLNSTPGTGKSATSRVSDATTSATDMAELRRDSPSANTRPSSTQRCRRRFPRAFKESPVAITFNT</sequence>
<feature type="compositionally biased region" description="Polar residues" evidence="1">
    <location>
        <begin position="36"/>
        <end position="46"/>
    </location>
</feature>
<feature type="region of interest" description="Disordered" evidence="1">
    <location>
        <begin position="1"/>
        <end position="67"/>
    </location>
</feature>
<protein>
    <submittedName>
        <fullName evidence="2">Uncharacterized protein</fullName>
    </submittedName>
</protein>
<reference evidence="3" key="1">
    <citation type="submission" date="2015-03" db="EMBL/GenBank/DDBJ databases">
        <authorList>
            <consortium name="Pathogen Informatics"/>
        </authorList>
    </citation>
    <scope>NUCLEOTIDE SEQUENCE [LARGE SCALE GENOMIC DNA]</scope>
    <source>
        <strain evidence="3">K00500041</strain>
    </source>
</reference>